<feature type="domain" description="Knottins-like" evidence="7">
    <location>
        <begin position="33"/>
        <end position="90"/>
    </location>
</feature>
<comment type="similarity">
    <text evidence="5">Belongs to the DEFL family. Protease inhibitor I18 (RTI/MTI-2) subfamily.</text>
</comment>
<keyword evidence="3" id="KW-0929">Antimicrobial</keyword>
<dbReference type="OrthoDB" id="1052518at2759"/>
<dbReference type="Proteomes" id="UP000467841">
    <property type="component" value="Unassembled WGS sequence"/>
</dbReference>
<feature type="chain" id="PRO_5025510210" description="Knottins-like domain-containing protein" evidence="6">
    <location>
        <begin position="30"/>
        <end position="94"/>
    </location>
</feature>
<comment type="caution">
    <text evidence="8">The sequence shown here is derived from an EMBL/GenBank/DDBJ whole genome shotgun (WGS) entry which is preliminary data.</text>
</comment>
<dbReference type="InterPro" id="IPR036574">
    <property type="entry name" value="Scorpion_toxin-like_sf"/>
</dbReference>
<evidence type="ECO:0000256" key="4">
    <source>
        <dbReference type="ARBA" id="ARBA00022577"/>
    </source>
</evidence>
<keyword evidence="4" id="KW-0295">Fungicide</keyword>
<dbReference type="GO" id="GO:0005576">
    <property type="term" value="C:extracellular region"/>
    <property type="evidence" value="ECO:0007669"/>
    <property type="project" value="UniProtKB-SubCell"/>
</dbReference>
<feature type="signal peptide" evidence="6">
    <location>
        <begin position="1"/>
        <end position="29"/>
    </location>
</feature>
<dbReference type="AlphaFoldDB" id="A0A6D2KF59"/>
<dbReference type="SMART" id="SM00505">
    <property type="entry name" value="Knot1"/>
    <property type="match status" value="1"/>
</dbReference>
<evidence type="ECO:0000313" key="9">
    <source>
        <dbReference type="Proteomes" id="UP000467841"/>
    </source>
</evidence>
<evidence type="ECO:0000256" key="5">
    <source>
        <dbReference type="ARBA" id="ARBA00038027"/>
    </source>
</evidence>
<dbReference type="GO" id="GO:0019871">
    <property type="term" value="F:sodium channel inhibitor activity"/>
    <property type="evidence" value="ECO:0007669"/>
    <property type="project" value="InterPro"/>
</dbReference>
<dbReference type="Gene3D" id="3.30.30.10">
    <property type="entry name" value="Knottin, scorpion toxin-like"/>
    <property type="match status" value="1"/>
</dbReference>
<organism evidence="8 9">
    <name type="scientific">Microthlaspi erraticum</name>
    <dbReference type="NCBI Taxonomy" id="1685480"/>
    <lineage>
        <taxon>Eukaryota</taxon>
        <taxon>Viridiplantae</taxon>
        <taxon>Streptophyta</taxon>
        <taxon>Embryophyta</taxon>
        <taxon>Tracheophyta</taxon>
        <taxon>Spermatophyta</taxon>
        <taxon>Magnoliopsida</taxon>
        <taxon>eudicotyledons</taxon>
        <taxon>Gunneridae</taxon>
        <taxon>Pentapetalae</taxon>
        <taxon>rosids</taxon>
        <taxon>malvids</taxon>
        <taxon>Brassicales</taxon>
        <taxon>Brassicaceae</taxon>
        <taxon>Coluteocarpeae</taxon>
        <taxon>Microthlaspi</taxon>
    </lineage>
</organism>
<reference evidence="8" key="1">
    <citation type="submission" date="2020-01" db="EMBL/GenBank/DDBJ databases">
        <authorList>
            <person name="Mishra B."/>
        </authorList>
    </citation>
    <scope>NUCLEOTIDE SEQUENCE [LARGE SCALE GENOMIC DNA]</scope>
</reference>
<evidence type="ECO:0000259" key="7">
    <source>
        <dbReference type="SMART" id="SM00505"/>
    </source>
</evidence>
<dbReference type="SUPFAM" id="SSF57095">
    <property type="entry name" value="Scorpion toxin-like"/>
    <property type="match status" value="1"/>
</dbReference>
<evidence type="ECO:0000256" key="2">
    <source>
        <dbReference type="ARBA" id="ARBA00022525"/>
    </source>
</evidence>
<comment type="subcellular location">
    <subcellularLocation>
        <location evidence="1">Secreted</location>
    </subcellularLocation>
</comment>
<keyword evidence="2" id="KW-0964">Secreted</keyword>
<evidence type="ECO:0000256" key="1">
    <source>
        <dbReference type="ARBA" id="ARBA00004613"/>
    </source>
</evidence>
<protein>
    <recommendedName>
        <fullName evidence="7">Knottins-like domain-containing protein</fullName>
    </recommendedName>
</protein>
<sequence length="94" mass="10327">MAMATKSVSTFAIFFILFLVVCELPETKAQDRKCLKEYGGDVGFSYCAPRIRPTFCHRNCRAHKGAKGGRCLWGEAVPGGVSVKCLCDFCSDKP</sequence>
<evidence type="ECO:0000256" key="6">
    <source>
        <dbReference type="SAM" id="SignalP"/>
    </source>
</evidence>
<dbReference type="GO" id="GO:0031640">
    <property type="term" value="P:killing of cells of another organism"/>
    <property type="evidence" value="ECO:0007669"/>
    <property type="project" value="UniProtKB-KW"/>
</dbReference>
<dbReference type="EMBL" id="CACVBM020001451">
    <property type="protein sequence ID" value="CAA7050480.1"/>
    <property type="molecule type" value="Genomic_DNA"/>
</dbReference>
<evidence type="ECO:0000313" key="8">
    <source>
        <dbReference type="EMBL" id="CAA7050480.1"/>
    </source>
</evidence>
<proteinExistence type="inferred from homology"/>
<dbReference type="InterPro" id="IPR002061">
    <property type="entry name" value="Scorpion_toxinL/defensin"/>
</dbReference>
<name>A0A6D2KF59_9BRAS</name>
<dbReference type="InterPro" id="IPR003614">
    <property type="entry name" value="Knottins"/>
</dbReference>
<dbReference type="GO" id="GO:0050832">
    <property type="term" value="P:defense response to fungus"/>
    <property type="evidence" value="ECO:0007669"/>
    <property type="project" value="UniProtKB-KW"/>
</dbReference>
<keyword evidence="9" id="KW-1185">Reference proteome</keyword>
<dbReference type="Pfam" id="PF00537">
    <property type="entry name" value="Toxin_3"/>
    <property type="match status" value="1"/>
</dbReference>
<accession>A0A6D2KF59</accession>
<gene>
    <name evidence="8" type="ORF">MERR_LOCUS37715</name>
</gene>
<keyword evidence="6" id="KW-0732">Signal</keyword>
<evidence type="ECO:0000256" key="3">
    <source>
        <dbReference type="ARBA" id="ARBA00022529"/>
    </source>
</evidence>